<name>B0SXS8_CAUSK</name>
<dbReference type="EMBL" id="CP000927">
    <property type="protein sequence ID" value="ABZ73290.1"/>
    <property type="molecule type" value="Genomic_DNA"/>
</dbReference>
<dbReference type="OrthoDB" id="5941857at2"/>
<reference evidence="1" key="1">
    <citation type="submission" date="2008-01" db="EMBL/GenBank/DDBJ databases">
        <title>Complete sequence of chromosome of Caulobacter sp. K31.</title>
        <authorList>
            <consortium name="US DOE Joint Genome Institute"/>
            <person name="Copeland A."/>
            <person name="Lucas S."/>
            <person name="Lapidus A."/>
            <person name="Barry K."/>
            <person name="Glavina del Rio T."/>
            <person name="Dalin E."/>
            <person name="Tice H."/>
            <person name="Pitluck S."/>
            <person name="Bruce D."/>
            <person name="Goodwin L."/>
            <person name="Thompson L.S."/>
            <person name="Brettin T."/>
            <person name="Detter J.C."/>
            <person name="Han C."/>
            <person name="Schmutz J."/>
            <person name="Larimer F."/>
            <person name="Land M."/>
            <person name="Hauser L."/>
            <person name="Kyrpides N."/>
            <person name="Kim E."/>
            <person name="Stephens C."/>
            <person name="Richardson P."/>
        </authorList>
    </citation>
    <scope>NUCLEOTIDE SEQUENCE [LARGE SCALE GENOMIC DNA]</scope>
    <source>
        <strain evidence="1">K31</strain>
    </source>
</reference>
<organism evidence="1">
    <name type="scientific">Caulobacter sp. (strain K31)</name>
    <dbReference type="NCBI Taxonomy" id="366602"/>
    <lineage>
        <taxon>Bacteria</taxon>
        <taxon>Pseudomonadati</taxon>
        <taxon>Pseudomonadota</taxon>
        <taxon>Alphaproteobacteria</taxon>
        <taxon>Caulobacterales</taxon>
        <taxon>Caulobacteraceae</taxon>
        <taxon>Caulobacter</taxon>
    </lineage>
</organism>
<sequence>MSALLKNAVDSLAIGIEDYSANDPRRTLSAVRNFYAGAVLLAKEVLSRKVPGVSPDDILGAKYKPMPNGKGGVDFVQDGSATIDFQTIGKRFKDFGIKADTKRLEHLNKIRNDIEHRYTTQTDATIREAIATAFPLISDLFAEAGESPELPPIRQHY</sequence>
<dbReference type="eggNOG" id="COG3677">
    <property type="taxonomic scope" value="Bacteria"/>
</dbReference>
<accession>B0SXS8</accession>
<dbReference type="AlphaFoldDB" id="B0SXS8"/>
<dbReference type="HOGENOM" id="CLU_1674750_0_0_5"/>
<evidence type="ECO:0000313" key="1">
    <source>
        <dbReference type="EMBL" id="ABZ73290.1"/>
    </source>
</evidence>
<gene>
    <name evidence="1" type="ordered locus">Caul_4166</name>
</gene>
<dbReference type="STRING" id="366602.Caul_4166"/>
<dbReference type="KEGG" id="cak:Caul_4166"/>
<protein>
    <submittedName>
        <fullName evidence="1">Uncharacterized protein</fullName>
    </submittedName>
</protein>
<proteinExistence type="predicted"/>